<feature type="compositionally biased region" description="Acidic residues" evidence="1">
    <location>
        <begin position="409"/>
        <end position="419"/>
    </location>
</feature>
<feature type="region of interest" description="Disordered" evidence="1">
    <location>
        <begin position="370"/>
        <end position="459"/>
    </location>
</feature>
<organism evidence="2 3">
    <name type="scientific">Armillaria tabescens</name>
    <name type="common">Ringless honey mushroom</name>
    <name type="synonym">Agaricus tabescens</name>
    <dbReference type="NCBI Taxonomy" id="1929756"/>
    <lineage>
        <taxon>Eukaryota</taxon>
        <taxon>Fungi</taxon>
        <taxon>Dikarya</taxon>
        <taxon>Basidiomycota</taxon>
        <taxon>Agaricomycotina</taxon>
        <taxon>Agaricomycetes</taxon>
        <taxon>Agaricomycetidae</taxon>
        <taxon>Agaricales</taxon>
        <taxon>Marasmiineae</taxon>
        <taxon>Physalacriaceae</taxon>
        <taxon>Desarmillaria</taxon>
    </lineage>
</organism>
<gene>
    <name evidence="2" type="ORF">EV420DRAFT_1522207</name>
</gene>
<comment type="caution">
    <text evidence="2">The sequence shown here is derived from an EMBL/GenBank/DDBJ whole genome shotgun (WGS) entry which is preliminary data.</text>
</comment>
<proteinExistence type="predicted"/>
<dbReference type="GeneID" id="85355799"/>
<evidence type="ECO:0000256" key="1">
    <source>
        <dbReference type="SAM" id="MobiDB-lite"/>
    </source>
</evidence>
<accession>A0AA39TTD1</accession>
<reference evidence="2" key="1">
    <citation type="submission" date="2023-06" db="EMBL/GenBank/DDBJ databases">
        <authorList>
            <consortium name="Lawrence Berkeley National Laboratory"/>
            <person name="Ahrendt S."/>
            <person name="Sahu N."/>
            <person name="Indic B."/>
            <person name="Wong-Bajracharya J."/>
            <person name="Merenyi Z."/>
            <person name="Ke H.-M."/>
            <person name="Monk M."/>
            <person name="Kocsube S."/>
            <person name="Drula E."/>
            <person name="Lipzen A."/>
            <person name="Balint B."/>
            <person name="Henrissat B."/>
            <person name="Andreopoulos B."/>
            <person name="Martin F.M."/>
            <person name="Harder C.B."/>
            <person name="Rigling D."/>
            <person name="Ford K.L."/>
            <person name="Foster G.D."/>
            <person name="Pangilinan J."/>
            <person name="Papanicolaou A."/>
            <person name="Barry K."/>
            <person name="LaButti K."/>
            <person name="Viragh M."/>
            <person name="Koriabine M."/>
            <person name="Yan M."/>
            <person name="Riley R."/>
            <person name="Champramary S."/>
            <person name="Plett K.L."/>
            <person name="Tsai I.J."/>
            <person name="Slot J."/>
            <person name="Sipos G."/>
            <person name="Plett J."/>
            <person name="Nagy L.G."/>
            <person name="Grigoriev I.V."/>
        </authorList>
    </citation>
    <scope>NUCLEOTIDE SEQUENCE</scope>
    <source>
        <strain evidence="2">CCBAS 213</strain>
    </source>
</reference>
<dbReference type="EMBL" id="JAUEPS010000008">
    <property type="protein sequence ID" value="KAK0463004.1"/>
    <property type="molecule type" value="Genomic_DNA"/>
</dbReference>
<sequence>MSTTFPGHQILPLELIDRITDEVYSSSGNSKEDLYNLSLTSREVGKRATALIFRVGSDPEDDVFQLHVLFESNRDRSLAALVRILVFGFPEEGESTFSPSLPFTILRSNSSLKSLLISSLWINEFHESSRVFGRHFRIHEPEAVAWEDSKSRYHGLQPKTALELPIECLIMKLATPSDYKVMGLLMSSRLPILLRGSLKRLAISTATGTVCKATADRIIAFLHSSLARSVSQLHLAEHEVEGCESYFCLPVLYSKGTVDWPGSHAPRNLATVRLPLCTTLDLHFAIRDYECRCTAGPLWFSSILKTLTPEQLPVKKLLLVFDFWFDCGYIDYMTPPEDFWCRLDNALFANCLDLEEVGVHIILRAEDPERFFPDEDEESEAEETDESESGLEENEEDKRMAQSWAGSGEESDAESDPDDSTYITDQSEYTDAEEDEDDVELGKNGGHGGDGKSQDHKEADVTPRHILQHWLFGFALPKTNSRYQFQQDETNSSASENGVKSWIRFSERTSKIEPIFDIDEFSLK</sequence>
<feature type="compositionally biased region" description="Acidic residues" evidence="1">
    <location>
        <begin position="374"/>
        <end position="395"/>
    </location>
</feature>
<name>A0AA39TTD1_ARMTA</name>
<evidence type="ECO:0000313" key="2">
    <source>
        <dbReference type="EMBL" id="KAK0463004.1"/>
    </source>
</evidence>
<dbReference type="AlphaFoldDB" id="A0AA39TTD1"/>
<evidence type="ECO:0000313" key="3">
    <source>
        <dbReference type="Proteomes" id="UP001175211"/>
    </source>
</evidence>
<feature type="compositionally biased region" description="Basic and acidic residues" evidence="1">
    <location>
        <begin position="449"/>
        <end position="459"/>
    </location>
</feature>
<protein>
    <submittedName>
        <fullName evidence="2">Uncharacterized protein</fullName>
    </submittedName>
</protein>
<feature type="compositionally biased region" description="Acidic residues" evidence="1">
    <location>
        <begin position="428"/>
        <end position="439"/>
    </location>
</feature>
<keyword evidence="3" id="KW-1185">Reference proteome</keyword>
<dbReference type="RefSeq" id="XP_060334470.1">
    <property type="nucleotide sequence ID" value="XM_060472251.1"/>
</dbReference>
<dbReference type="Proteomes" id="UP001175211">
    <property type="component" value="Unassembled WGS sequence"/>
</dbReference>